<dbReference type="CDD" id="cd07993">
    <property type="entry name" value="LPLAT_DHAPAT-like"/>
    <property type="match status" value="1"/>
</dbReference>
<comment type="caution">
    <text evidence="8">The sequence shown here is derived from an EMBL/GenBank/DDBJ whole genome shotgun (WGS) entry which is preliminary data.</text>
</comment>
<dbReference type="InterPro" id="IPR041728">
    <property type="entry name" value="GPAT/DHAPAT_LPLAT"/>
</dbReference>
<dbReference type="EMBL" id="SDWV01000023">
    <property type="protein sequence ID" value="RYC05556.1"/>
    <property type="molecule type" value="Genomic_DNA"/>
</dbReference>
<evidence type="ECO:0000259" key="7">
    <source>
        <dbReference type="SMART" id="SM00563"/>
    </source>
</evidence>
<evidence type="ECO:0000256" key="6">
    <source>
        <dbReference type="SAM" id="MobiDB-lite"/>
    </source>
</evidence>
<dbReference type="OrthoDB" id="335193at2"/>
<gene>
    <name evidence="8" type="ORF">EUA94_18345</name>
</gene>
<evidence type="ECO:0000256" key="4">
    <source>
        <dbReference type="ARBA" id="ARBA00023136"/>
    </source>
</evidence>
<evidence type="ECO:0000313" key="8">
    <source>
        <dbReference type="EMBL" id="RYC05556.1"/>
    </source>
</evidence>
<reference evidence="8 9" key="1">
    <citation type="submission" date="2019-01" db="EMBL/GenBank/DDBJ databases">
        <title>Novel species of Nocardioides.</title>
        <authorList>
            <person name="Liu Q."/>
            <person name="X Y.-H."/>
        </authorList>
    </citation>
    <scope>NUCLEOTIDE SEQUENCE [LARGE SCALE GENOMIC DNA]</scope>
    <source>
        <strain evidence="8 9">HLT2-9</strain>
    </source>
</reference>
<dbReference type="NCBIfam" id="NF008883">
    <property type="entry name" value="PRK11915.1"/>
    <property type="match status" value="1"/>
</dbReference>
<evidence type="ECO:0000256" key="2">
    <source>
        <dbReference type="ARBA" id="ARBA00007937"/>
    </source>
</evidence>
<evidence type="ECO:0000256" key="5">
    <source>
        <dbReference type="ARBA" id="ARBA00023315"/>
    </source>
</evidence>
<comment type="subcellular location">
    <subcellularLocation>
        <location evidence="1">Endomembrane system</location>
        <topology evidence="1">Peripheral membrane protein</topology>
    </subcellularLocation>
</comment>
<dbReference type="InterPro" id="IPR045520">
    <property type="entry name" value="GPAT/DHAPAT_C"/>
</dbReference>
<keyword evidence="4" id="KW-0472">Membrane</keyword>
<feature type="region of interest" description="Disordered" evidence="6">
    <location>
        <begin position="1"/>
        <end position="29"/>
    </location>
</feature>
<dbReference type="PANTHER" id="PTHR12563:SF17">
    <property type="entry name" value="DIHYDROXYACETONE PHOSPHATE ACYLTRANSFERASE"/>
    <property type="match status" value="1"/>
</dbReference>
<evidence type="ECO:0000256" key="3">
    <source>
        <dbReference type="ARBA" id="ARBA00022679"/>
    </source>
</evidence>
<proteinExistence type="inferred from homology"/>
<name>A0A4Q2SJ23_9ACTN</name>
<dbReference type="GO" id="GO:0012505">
    <property type="term" value="C:endomembrane system"/>
    <property type="evidence" value="ECO:0007669"/>
    <property type="project" value="UniProtKB-SubCell"/>
</dbReference>
<feature type="domain" description="Phospholipid/glycerol acyltransferase" evidence="7">
    <location>
        <begin position="143"/>
        <end position="270"/>
    </location>
</feature>
<keyword evidence="9" id="KW-1185">Reference proteome</keyword>
<dbReference type="Pfam" id="PF01553">
    <property type="entry name" value="Acyltransferase"/>
    <property type="match status" value="1"/>
</dbReference>
<dbReference type="GO" id="GO:0006629">
    <property type="term" value="P:lipid metabolic process"/>
    <property type="evidence" value="ECO:0007669"/>
    <property type="project" value="InterPro"/>
</dbReference>
<protein>
    <submittedName>
        <fullName evidence="8">Lysophospholipid acyltransferase</fullName>
    </submittedName>
</protein>
<dbReference type="PANTHER" id="PTHR12563">
    <property type="entry name" value="GLYCEROL-3-PHOSPHATE ACYLTRANSFERASE"/>
    <property type="match status" value="1"/>
</dbReference>
<dbReference type="InterPro" id="IPR022284">
    <property type="entry name" value="GPAT/DHAPAT"/>
</dbReference>
<evidence type="ECO:0000256" key="1">
    <source>
        <dbReference type="ARBA" id="ARBA00004184"/>
    </source>
</evidence>
<dbReference type="Pfam" id="PF19277">
    <property type="entry name" value="GPAT_C"/>
    <property type="match status" value="1"/>
</dbReference>
<accession>A0A4Q2SJ23</accession>
<dbReference type="GO" id="GO:0005886">
    <property type="term" value="C:plasma membrane"/>
    <property type="evidence" value="ECO:0007669"/>
    <property type="project" value="TreeGrafter"/>
</dbReference>
<dbReference type="AlphaFoldDB" id="A0A4Q2SJ23"/>
<sequence>MPWSGSVRDGNFGAHPCSPMARVGKGRSRDVTAVRRARDLARVALPKSVGERLPAAPPQEVTELLHDKRFQGAVAEQAKEQGRPEEEVWSEVKGYLHEMSAAHDDRTAQGWARMGEWFLRAYDVLVDEDDMQALKRLDRTHSLALAFSHRSYLDGMVIPNALSSRRFSPTYTFGGANLNLPVIGTVASRTGLIFIRRSTQEIPVYRLALRSYIRQMVTNKRNMAWSIEGGRTRTGKLRPPVHGILKYLTDSVDGDDAPDVQVVPMAVVYDQLHEVSLMTEEARGGSKTPEDWRWLVRFARLQRNRLGRAYLTVGEPFSLRERMQALADEGVTGHQAVERIALDISHRLNRATPVTVTAIVSLALLGADRALTVDEVLDTVEPLATYIEARQWPVAGAADLRDRSTIRRALAELARSGVLTAYDGGTEPVWKIGDDQHLVAAFYRNTVIHILVERAIGELALLTVSELEPDAELPPGGELQVGWEEAKRMRDLLKFEFFFPSRAGFEDDLRTELQLLVGEGAGNEGGDMTPVRARELLANARPHLAHLVLRPFLDAYLVLADRLADRGDSTVDEDDLLADSLAVGQQWALQRRVASAESISLELFRTAMSLARHKGLLEGGDGLGSAREAFAAELREAVRRVNVIGEIAGEPTQVVVHVVPESQAEAEAQPQDTR</sequence>
<organism evidence="8 9">
    <name type="scientific">Nocardioides zhouii</name>
    <dbReference type="NCBI Taxonomy" id="1168729"/>
    <lineage>
        <taxon>Bacteria</taxon>
        <taxon>Bacillati</taxon>
        <taxon>Actinomycetota</taxon>
        <taxon>Actinomycetes</taxon>
        <taxon>Propionibacteriales</taxon>
        <taxon>Nocardioidaceae</taxon>
        <taxon>Nocardioides</taxon>
    </lineage>
</organism>
<dbReference type="PIRSF" id="PIRSF000437">
    <property type="entry name" value="GPAT_DHAPAT"/>
    <property type="match status" value="1"/>
</dbReference>
<keyword evidence="5 8" id="KW-0012">Acyltransferase</keyword>
<dbReference type="SMART" id="SM00563">
    <property type="entry name" value="PlsC"/>
    <property type="match status" value="1"/>
</dbReference>
<evidence type="ECO:0000313" key="9">
    <source>
        <dbReference type="Proteomes" id="UP000291101"/>
    </source>
</evidence>
<dbReference type="SUPFAM" id="SSF69593">
    <property type="entry name" value="Glycerol-3-phosphate (1)-acyltransferase"/>
    <property type="match status" value="1"/>
</dbReference>
<comment type="similarity">
    <text evidence="2">Belongs to the GPAT/DAPAT family.</text>
</comment>
<dbReference type="GO" id="GO:0008374">
    <property type="term" value="F:O-acyltransferase activity"/>
    <property type="evidence" value="ECO:0007669"/>
    <property type="project" value="InterPro"/>
</dbReference>
<dbReference type="InterPro" id="IPR002123">
    <property type="entry name" value="Plipid/glycerol_acylTrfase"/>
</dbReference>
<keyword evidence="3 8" id="KW-0808">Transferase</keyword>
<dbReference type="Proteomes" id="UP000291101">
    <property type="component" value="Unassembled WGS sequence"/>
</dbReference>